<comment type="function">
    <text evidence="7">Binds and transfers iron-sulfur (Fe-S) clusters to target apoproteins. Can hydrolyze ATP.</text>
</comment>
<keyword evidence="5 7" id="KW-0411">Iron-sulfur</keyword>
<dbReference type="GO" id="GO:0016887">
    <property type="term" value="F:ATP hydrolysis activity"/>
    <property type="evidence" value="ECO:0007669"/>
    <property type="project" value="UniProtKB-UniRule"/>
</dbReference>
<organism evidence="9 10">
    <name type="scientific">Pararhodospirillum oryzae</name>
    <dbReference type="NCBI Taxonomy" id="478448"/>
    <lineage>
        <taxon>Bacteria</taxon>
        <taxon>Pseudomonadati</taxon>
        <taxon>Pseudomonadota</taxon>
        <taxon>Alphaproteobacteria</taxon>
        <taxon>Rhodospirillales</taxon>
        <taxon>Rhodospirillaceae</taxon>
        <taxon>Pararhodospirillum</taxon>
    </lineage>
</organism>
<dbReference type="InterPro" id="IPR019591">
    <property type="entry name" value="Mrp/NBP35_ATP-bd"/>
</dbReference>
<dbReference type="PANTHER" id="PTHR42961">
    <property type="entry name" value="IRON-SULFUR PROTEIN NUBPL"/>
    <property type="match status" value="1"/>
</dbReference>
<dbReference type="RefSeq" id="WP_147163994.1">
    <property type="nucleotide sequence ID" value="NZ_BJZO01000055.1"/>
</dbReference>
<evidence type="ECO:0000256" key="2">
    <source>
        <dbReference type="ARBA" id="ARBA00022741"/>
    </source>
</evidence>
<evidence type="ECO:0000256" key="4">
    <source>
        <dbReference type="ARBA" id="ARBA00023004"/>
    </source>
</evidence>
<dbReference type="GO" id="GO:0140663">
    <property type="term" value="F:ATP-dependent FeS chaperone activity"/>
    <property type="evidence" value="ECO:0007669"/>
    <property type="project" value="InterPro"/>
</dbReference>
<dbReference type="GO" id="GO:0051539">
    <property type="term" value="F:4 iron, 4 sulfur cluster binding"/>
    <property type="evidence" value="ECO:0007669"/>
    <property type="project" value="TreeGrafter"/>
</dbReference>
<dbReference type="EMBL" id="BJZO01000055">
    <property type="protein sequence ID" value="GEO81979.1"/>
    <property type="molecule type" value="Genomic_DNA"/>
</dbReference>
<dbReference type="CDD" id="cd02037">
    <property type="entry name" value="Mrp_NBP35"/>
    <property type="match status" value="1"/>
</dbReference>
<gene>
    <name evidence="9" type="ORF">ROR02_21100</name>
</gene>
<keyword evidence="3 7" id="KW-0067">ATP-binding</keyword>
<sequence length="360" mass="37354">MTDVTRADLLAALAQVRPDGPSGPDVVSLGWVEGLAQRPGAHGVEVSVALAVPAERARALEPVCATAEAALRAVPGVGRASVVLTAERPAPAPTRAAPARLSLPGLKRVIAVASGKGGVGKSTTTVNLAIALARRGLRVAVLDADVYGPSLPRLLGVAGTRPANAGGRLLPVPAHGLSVMSIGFLVPEEDPVIWRGPMVAGALEQLLRDVDWGEQDVMLLDMPPGTGDAQLTVCQKVALDGAIIVSTPQDIALLDARKGLAMFRKVDVPILGIVENMSYFLCPHCGERTDIFSHGGARRTAEELGAPFLGALPLDVQVREAADAGQPLALAHPDSPQAQAYDSLAAQVWTLLEKNPAPER</sequence>
<keyword evidence="7" id="KW-0378">Hydrolase</keyword>
<evidence type="ECO:0000256" key="7">
    <source>
        <dbReference type="HAMAP-Rule" id="MF_02040"/>
    </source>
</evidence>
<dbReference type="OrthoDB" id="9809679at2"/>
<dbReference type="SUPFAM" id="SSF117916">
    <property type="entry name" value="Fe-S cluster assembly (FSCA) domain-like"/>
    <property type="match status" value="1"/>
</dbReference>
<keyword evidence="10" id="KW-1185">Reference proteome</keyword>
<dbReference type="PANTHER" id="PTHR42961:SF2">
    <property type="entry name" value="IRON-SULFUR PROTEIN NUBPL"/>
    <property type="match status" value="1"/>
</dbReference>
<dbReference type="InterPro" id="IPR002744">
    <property type="entry name" value="MIP18-like"/>
</dbReference>
<keyword evidence="4 7" id="KW-0408">Iron</keyword>
<dbReference type="GO" id="GO:0046872">
    <property type="term" value="F:metal ion binding"/>
    <property type="evidence" value="ECO:0007669"/>
    <property type="project" value="UniProtKB-KW"/>
</dbReference>
<dbReference type="GO" id="GO:0016226">
    <property type="term" value="P:iron-sulfur cluster assembly"/>
    <property type="evidence" value="ECO:0007669"/>
    <property type="project" value="InterPro"/>
</dbReference>
<comment type="caution">
    <text evidence="9">The sequence shown here is derived from an EMBL/GenBank/DDBJ whole genome shotgun (WGS) entry which is preliminary data.</text>
</comment>
<name>A0A512H948_9PROT</name>
<proteinExistence type="inferred from homology"/>
<dbReference type="AlphaFoldDB" id="A0A512H948"/>
<dbReference type="InterPro" id="IPR033756">
    <property type="entry name" value="YlxH/NBP35"/>
</dbReference>
<evidence type="ECO:0000256" key="3">
    <source>
        <dbReference type="ARBA" id="ARBA00022840"/>
    </source>
</evidence>
<comment type="subunit">
    <text evidence="7">Homodimer.</text>
</comment>
<dbReference type="Gene3D" id="3.40.50.300">
    <property type="entry name" value="P-loop containing nucleotide triphosphate hydrolases"/>
    <property type="match status" value="1"/>
</dbReference>
<dbReference type="InterPro" id="IPR027417">
    <property type="entry name" value="P-loop_NTPase"/>
</dbReference>
<evidence type="ECO:0000313" key="10">
    <source>
        <dbReference type="Proteomes" id="UP000321567"/>
    </source>
</evidence>
<evidence type="ECO:0000256" key="5">
    <source>
        <dbReference type="ARBA" id="ARBA00023014"/>
    </source>
</evidence>
<dbReference type="InterPro" id="IPR044304">
    <property type="entry name" value="NUBPL-like"/>
</dbReference>
<dbReference type="Pfam" id="PF10609">
    <property type="entry name" value="ParA"/>
    <property type="match status" value="1"/>
</dbReference>
<dbReference type="Pfam" id="PF01883">
    <property type="entry name" value="FeS_assembly_P"/>
    <property type="match status" value="1"/>
</dbReference>
<keyword evidence="2 7" id="KW-0547">Nucleotide-binding</keyword>
<feature type="binding site" evidence="7">
    <location>
        <begin position="115"/>
        <end position="122"/>
    </location>
    <ligand>
        <name>ATP</name>
        <dbReference type="ChEBI" id="CHEBI:30616"/>
    </ligand>
</feature>
<dbReference type="SUPFAM" id="SSF52540">
    <property type="entry name" value="P-loop containing nucleoside triphosphate hydrolases"/>
    <property type="match status" value="1"/>
</dbReference>
<evidence type="ECO:0000313" key="9">
    <source>
        <dbReference type="EMBL" id="GEO81979.1"/>
    </source>
</evidence>
<accession>A0A512H948</accession>
<evidence type="ECO:0000256" key="1">
    <source>
        <dbReference type="ARBA" id="ARBA00022723"/>
    </source>
</evidence>
<dbReference type="HAMAP" id="MF_02040">
    <property type="entry name" value="Mrp_NBP35"/>
    <property type="match status" value="1"/>
</dbReference>
<evidence type="ECO:0000256" key="6">
    <source>
        <dbReference type="ARBA" id="ARBA00024036"/>
    </source>
</evidence>
<dbReference type="FunFam" id="3.40.50.300:FF:000418">
    <property type="entry name" value="Iron-sulfur cluster carrier protein"/>
    <property type="match status" value="1"/>
</dbReference>
<evidence type="ECO:0000259" key="8">
    <source>
        <dbReference type="Pfam" id="PF01883"/>
    </source>
</evidence>
<reference evidence="9 10" key="1">
    <citation type="submission" date="2019-07" db="EMBL/GenBank/DDBJ databases">
        <title>Whole genome shotgun sequence of Rhodospirillum oryzae NBRC 107573.</title>
        <authorList>
            <person name="Hosoyama A."/>
            <person name="Uohara A."/>
            <person name="Ohji S."/>
            <person name="Ichikawa N."/>
        </authorList>
    </citation>
    <scope>NUCLEOTIDE SEQUENCE [LARGE SCALE GENOMIC DNA]</scope>
    <source>
        <strain evidence="9 10">NBRC 107573</strain>
    </source>
</reference>
<keyword evidence="1 7" id="KW-0479">Metal-binding</keyword>
<protein>
    <recommendedName>
        <fullName evidence="7">Iron-sulfur cluster carrier protein</fullName>
    </recommendedName>
</protein>
<dbReference type="InterPro" id="IPR034904">
    <property type="entry name" value="FSCA_dom_sf"/>
</dbReference>
<dbReference type="Proteomes" id="UP000321567">
    <property type="component" value="Unassembled WGS sequence"/>
</dbReference>
<dbReference type="GO" id="GO:0005524">
    <property type="term" value="F:ATP binding"/>
    <property type="evidence" value="ECO:0007669"/>
    <property type="project" value="UniProtKB-UniRule"/>
</dbReference>
<comment type="similarity">
    <text evidence="6 7">Belongs to the Mrp/NBP35 ATP-binding proteins family.</text>
</comment>
<feature type="domain" description="MIP18 family-like" evidence="8">
    <location>
        <begin position="6"/>
        <end position="82"/>
    </location>
</feature>